<reference evidence="2 3" key="1">
    <citation type="submission" date="2017-10" db="EMBL/GenBank/DDBJ databases">
        <title>Extensive intraspecific genome diversity in a model arbuscular mycorrhizal fungus.</title>
        <authorList>
            <person name="Chen E.C.H."/>
            <person name="Morin E."/>
            <person name="Baudet D."/>
            <person name="Noel J."/>
            <person name="Ndikumana S."/>
            <person name="Charron P."/>
            <person name="St-Onge C."/>
            <person name="Giorgi J."/>
            <person name="Grigoriev I.V."/>
            <person name="Roux C."/>
            <person name="Martin F.M."/>
            <person name="Corradi N."/>
        </authorList>
    </citation>
    <scope>NUCLEOTIDE SEQUENCE [LARGE SCALE GENOMIC DNA]</scope>
    <source>
        <strain evidence="2 3">A1</strain>
    </source>
</reference>
<dbReference type="VEuPathDB" id="FungiDB:RhiirFUN_014478"/>
<dbReference type="EMBL" id="LLXH01005411">
    <property type="protein sequence ID" value="PKC52638.1"/>
    <property type="molecule type" value="Genomic_DNA"/>
</dbReference>
<protein>
    <submittedName>
        <fullName evidence="2">Uncharacterized protein</fullName>
    </submittedName>
</protein>
<gene>
    <name evidence="2" type="ORF">RhiirA1_481048</name>
</gene>
<dbReference type="VEuPathDB" id="FungiDB:RhiirA1_481048"/>
<dbReference type="VEuPathDB" id="FungiDB:FUN_025401"/>
<organism evidence="2 3">
    <name type="scientific">Rhizophagus irregularis</name>
    <dbReference type="NCBI Taxonomy" id="588596"/>
    <lineage>
        <taxon>Eukaryota</taxon>
        <taxon>Fungi</taxon>
        <taxon>Fungi incertae sedis</taxon>
        <taxon>Mucoromycota</taxon>
        <taxon>Glomeromycotina</taxon>
        <taxon>Glomeromycetes</taxon>
        <taxon>Glomerales</taxon>
        <taxon>Glomeraceae</taxon>
        <taxon>Rhizophagus</taxon>
    </lineage>
</organism>
<dbReference type="Proteomes" id="UP000232688">
    <property type="component" value="Unassembled WGS sequence"/>
</dbReference>
<accession>A0A2N0QNK2</accession>
<proteinExistence type="predicted"/>
<evidence type="ECO:0000313" key="3">
    <source>
        <dbReference type="Proteomes" id="UP000232688"/>
    </source>
</evidence>
<keyword evidence="1" id="KW-0175">Coiled coil</keyword>
<evidence type="ECO:0000256" key="1">
    <source>
        <dbReference type="SAM" id="Coils"/>
    </source>
</evidence>
<evidence type="ECO:0000313" key="2">
    <source>
        <dbReference type="EMBL" id="PKC52638.1"/>
    </source>
</evidence>
<feature type="coiled-coil region" evidence="1">
    <location>
        <begin position="231"/>
        <end position="264"/>
    </location>
</feature>
<name>A0A2N0QNK2_9GLOM</name>
<feature type="non-terminal residue" evidence="2">
    <location>
        <position position="350"/>
    </location>
</feature>
<sequence>MIPANALKDGLVALKSMNGRNCKQLILDIDKQKLTAVLPSGSLNIKPTFYMSEKNFIEMEQERFENNPYILKRLPADSDNSNNNTTIGIELLYKEKITGENLKEDTLAVAWLIHHLKTVQDRLPYNPPIMQPNYNRMEFDGSKINGAIPLVRNIDDDNNLNLRINSIPDKIDVGNMSSLIEDMLVVLDEIKSENEITELTRRRNARRYAYFYELYKMILETVASEPKKFGETNALKVKKKLEGEKKETEEETELEKFLKKAEEKLTQRQWRSYKTSAERINRLWNTCNKSFAIFDLITVLTPNLFERLPSKESAERWFTIIEKGIYYTHQEYKDIQKQQEEEKEVIDDSS</sequence>
<reference evidence="2 3" key="2">
    <citation type="submission" date="2017-10" db="EMBL/GenBank/DDBJ databases">
        <title>Genome analyses suggest a sexual origin of heterokaryosis in a supposedly ancient asexual fungus.</title>
        <authorList>
            <person name="Corradi N."/>
            <person name="Sedzielewska K."/>
            <person name="Noel J."/>
            <person name="Charron P."/>
            <person name="Farinelli L."/>
            <person name="Marton T."/>
            <person name="Kruger M."/>
            <person name="Pelin A."/>
            <person name="Brachmann A."/>
            <person name="Corradi N."/>
        </authorList>
    </citation>
    <scope>NUCLEOTIDE SEQUENCE [LARGE SCALE GENOMIC DNA]</scope>
    <source>
        <strain evidence="2 3">A1</strain>
    </source>
</reference>
<comment type="caution">
    <text evidence="2">The sequence shown here is derived from an EMBL/GenBank/DDBJ whole genome shotgun (WGS) entry which is preliminary data.</text>
</comment>
<dbReference type="AlphaFoldDB" id="A0A2N0QNK2"/>